<dbReference type="Proteomes" id="UP000178946">
    <property type="component" value="Unassembled WGS sequence"/>
</dbReference>
<keyword evidence="2 7" id="KW-0699">rRNA-binding</keyword>
<comment type="similarity">
    <text evidence="1 7 8">Belongs to the universal ribosomal protein uS4 family.</text>
</comment>
<keyword evidence="4 7" id="KW-0689">Ribosomal protein</keyword>
<dbReference type="FunFam" id="3.10.290.10:FF:000001">
    <property type="entry name" value="30S ribosomal protein S4"/>
    <property type="match status" value="1"/>
</dbReference>
<sequence length="206" mass="23528">MPIAAKEKKERALGVKLFLKAHRCNSPKCAMIKKPYRPGAHGQSRKRKIMSELGRQWRENQKIKLTYGLNDSQTLRLVKNALRNPEVTGEKMIELLEKRLDNAVYRLGFAPSRIVARQFVNHGHITVNGRKTASPSHKVKIGDVIALREQSKNLKPFVDLPELLKKYEPPSWLVLEHDKLDGKVVSAPKNIEAPFDLNLVVDYYSK</sequence>
<dbReference type="GO" id="GO:0019843">
    <property type="term" value="F:rRNA binding"/>
    <property type="evidence" value="ECO:0007669"/>
    <property type="project" value="UniProtKB-UniRule"/>
</dbReference>
<dbReference type="PANTHER" id="PTHR11831:SF4">
    <property type="entry name" value="SMALL RIBOSOMAL SUBUNIT PROTEIN US4M"/>
    <property type="match status" value="1"/>
</dbReference>
<evidence type="ECO:0000313" key="12">
    <source>
        <dbReference type="Proteomes" id="UP000178946"/>
    </source>
</evidence>
<dbReference type="Pfam" id="PF01479">
    <property type="entry name" value="S4"/>
    <property type="match status" value="1"/>
</dbReference>
<proteinExistence type="inferred from homology"/>
<accession>A0A1F8DT28</accession>
<evidence type="ECO:0000256" key="8">
    <source>
        <dbReference type="RuleBase" id="RU003699"/>
    </source>
</evidence>
<dbReference type="InterPro" id="IPR018079">
    <property type="entry name" value="Ribosomal_uS4_CS"/>
</dbReference>
<dbReference type="Gene3D" id="3.10.290.10">
    <property type="entry name" value="RNA-binding S4 domain"/>
    <property type="match status" value="1"/>
</dbReference>
<dbReference type="InterPro" id="IPR036986">
    <property type="entry name" value="S4_RNA-bd_sf"/>
</dbReference>
<comment type="subunit">
    <text evidence="7">Part of the 30S ribosomal subunit. Contacts protein S5. The interaction surface between S4 and S5 is involved in control of translational fidelity.</text>
</comment>
<evidence type="ECO:0000313" key="11">
    <source>
        <dbReference type="EMBL" id="OGM91556.1"/>
    </source>
</evidence>
<dbReference type="PROSITE" id="PS50889">
    <property type="entry name" value="S4"/>
    <property type="match status" value="1"/>
</dbReference>
<dbReference type="SMART" id="SM01390">
    <property type="entry name" value="Ribosomal_S4"/>
    <property type="match status" value="1"/>
</dbReference>
<dbReference type="AlphaFoldDB" id="A0A1F8DT28"/>
<feature type="domain" description="Small ribosomal subunit protein uS4 N-terminal" evidence="10">
    <location>
        <begin position="1"/>
        <end position="97"/>
    </location>
</feature>
<evidence type="ECO:0000259" key="9">
    <source>
        <dbReference type="SMART" id="SM00363"/>
    </source>
</evidence>
<evidence type="ECO:0000256" key="4">
    <source>
        <dbReference type="ARBA" id="ARBA00022980"/>
    </source>
</evidence>
<dbReference type="STRING" id="1802557.A3A20_01240"/>
<comment type="function">
    <text evidence="7">One of the primary rRNA binding proteins, it binds directly to 16S rRNA where it nucleates assembly of the body of the 30S subunit.</text>
</comment>
<comment type="function">
    <text evidence="7">With S5 and S12 plays an important role in translational accuracy.</text>
</comment>
<dbReference type="HAMAP" id="MF_01306_B">
    <property type="entry name" value="Ribosomal_uS4_B"/>
    <property type="match status" value="1"/>
</dbReference>
<dbReference type="SMART" id="SM00363">
    <property type="entry name" value="S4"/>
    <property type="match status" value="1"/>
</dbReference>
<evidence type="ECO:0000256" key="7">
    <source>
        <dbReference type="HAMAP-Rule" id="MF_01306"/>
    </source>
</evidence>
<dbReference type="NCBIfam" id="TIGR01017">
    <property type="entry name" value="rpsD_bact"/>
    <property type="match status" value="1"/>
</dbReference>
<dbReference type="SUPFAM" id="SSF55174">
    <property type="entry name" value="Alpha-L RNA-binding motif"/>
    <property type="match status" value="1"/>
</dbReference>
<evidence type="ECO:0000259" key="10">
    <source>
        <dbReference type="SMART" id="SM01390"/>
    </source>
</evidence>
<dbReference type="Gene3D" id="1.10.1050.10">
    <property type="entry name" value="Ribosomal Protein S4 Delta 41, Chain A, domain 1"/>
    <property type="match status" value="1"/>
</dbReference>
<dbReference type="InterPro" id="IPR005709">
    <property type="entry name" value="Ribosomal_uS4_bac-type"/>
</dbReference>
<dbReference type="GO" id="GO:0015935">
    <property type="term" value="C:small ribosomal subunit"/>
    <property type="evidence" value="ECO:0007669"/>
    <property type="project" value="InterPro"/>
</dbReference>
<dbReference type="Pfam" id="PF00163">
    <property type="entry name" value="Ribosomal_S4"/>
    <property type="match status" value="1"/>
</dbReference>
<comment type="caution">
    <text evidence="11">The sequence shown here is derived from an EMBL/GenBank/DDBJ whole genome shotgun (WGS) entry which is preliminary data.</text>
</comment>
<dbReference type="CDD" id="cd00165">
    <property type="entry name" value="S4"/>
    <property type="match status" value="1"/>
</dbReference>
<dbReference type="EMBL" id="MGIR01000001">
    <property type="protein sequence ID" value="OGM91556.1"/>
    <property type="molecule type" value="Genomic_DNA"/>
</dbReference>
<keyword evidence="5 7" id="KW-0687">Ribonucleoprotein</keyword>
<organism evidence="11 12">
    <name type="scientific">Candidatus Wolfebacteria bacterium RIFCSPLOWO2_01_FULL_45_19</name>
    <dbReference type="NCBI Taxonomy" id="1802557"/>
    <lineage>
        <taxon>Bacteria</taxon>
        <taxon>Candidatus Wolfeibacteriota</taxon>
    </lineage>
</organism>
<dbReference type="PANTHER" id="PTHR11831">
    <property type="entry name" value="30S 40S RIBOSOMAL PROTEIN"/>
    <property type="match status" value="1"/>
</dbReference>
<evidence type="ECO:0000256" key="1">
    <source>
        <dbReference type="ARBA" id="ARBA00007465"/>
    </source>
</evidence>
<dbReference type="GO" id="GO:0006412">
    <property type="term" value="P:translation"/>
    <property type="evidence" value="ECO:0007669"/>
    <property type="project" value="UniProtKB-UniRule"/>
</dbReference>
<reference evidence="11 12" key="1">
    <citation type="journal article" date="2016" name="Nat. Commun.">
        <title>Thousands of microbial genomes shed light on interconnected biogeochemical processes in an aquifer system.</title>
        <authorList>
            <person name="Anantharaman K."/>
            <person name="Brown C.T."/>
            <person name="Hug L.A."/>
            <person name="Sharon I."/>
            <person name="Castelle C.J."/>
            <person name="Probst A.J."/>
            <person name="Thomas B.C."/>
            <person name="Singh A."/>
            <person name="Wilkins M.J."/>
            <person name="Karaoz U."/>
            <person name="Brodie E.L."/>
            <person name="Williams K.H."/>
            <person name="Hubbard S.S."/>
            <person name="Banfield J.F."/>
        </authorList>
    </citation>
    <scope>NUCLEOTIDE SEQUENCE [LARGE SCALE GENOMIC DNA]</scope>
</reference>
<dbReference type="GO" id="GO:0003735">
    <property type="term" value="F:structural constituent of ribosome"/>
    <property type="evidence" value="ECO:0007669"/>
    <property type="project" value="InterPro"/>
</dbReference>
<dbReference type="NCBIfam" id="NF003717">
    <property type="entry name" value="PRK05327.1"/>
    <property type="match status" value="1"/>
</dbReference>
<evidence type="ECO:0000256" key="3">
    <source>
        <dbReference type="ARBA" id="ARBA00022884"/>
    </source>
</evidence>
<feature type="domain" description="RNA-binding S4" evidence="9">
    <location>
        <begin position="98"/>
        <end position="162"/>
    </location>
</feature>
<gene>
    <name evidence="7" type="primary">rpsD</name>
    <name evidence="11" type="ORF">A3A20_01240</name>
</gene>
<dbReference type="InterPro" id="IPR001912">
    <property type="entry name" value="Ribosomal_uS4_N"/>
</dbReference>
<dbReference type="PROSITE" id="PS00632">
    <property type="entry name" value="RIBOSOMAL_S4"/>
    <property type="match status" value="1"/>
</dbReference>
<dbReference type="InterPro" id="IPR022801">
    <property type="entry name" value="Ribosomal_uS4"/>
</dbReference>
<protein>
    <recommendedName>
        <fullName evidence="6 7">Small ribosomal subunit protein uS4</fullName>
    </recommendedName>
</protein>
<dbReference type="GO" id="GO:0042274">
    <property type="term" value="P:ribosomal small subunit biogenesis"/>
    <property type="evidence" value="ECO:0007669"/>
    <property type="project" value="TreeGrafter"/>
</dbReference>
<keyword evidence="3 7" id="KW-0694">RNA-binding</keyword>
<dbReference type="InterPro" id="IPR002942">
    <property type="entry name" value="S4_RNA-bd"/>
</dbReference>
<name>A0A1F8DT28_9BACT</name>
<evidence type="ECO:0000256" key="5">
    <source>
        <dbReference type="ARBA" id="ARBA00023274"/>
    </source>
</evidence>
<evidence type="ECO:0000256" key="6">
    <source>
        <dbReference type="ARBA" id="ARBA00035254"/>
    </source>
</evidence>
<evidence type="ECO:0000256" key="2">
    <source>
        <dbReference type="ARBA" id="ARBA00022730"/>
    </source>
</evidence>